<dbReference type="GO" id="GO:0008083">
    <property type="term" value="F:growth factor activity"/>
    <property type="evidence" value="ECO:0007669"/>
    <property type="project" value="UniProtKB-KW"/>
</dbReference>
<feature type="domain" description="TGF-beta family profile" evidence="6">
    <location>
        <begin position="180"/>
        <end position="298"/>
    </location>
</feature>
<proteinExistence type="inferred from homology"/>
<dbReference type="InterPro" id="IPR015615">
    <property type="entry name" value="TGF-beta-rel"/>
</dbReference>
<sequence length="299" mass="34569">MLAMFVIFYIFYKISSVLNATNVNNTTILVGSEDTLPIWEYEDFILESYKQHFIEPVENFLSIDTDLDSTLRIVVIETNDTFNDLTKYRLMIKGIKETNLYFITAIVDLNIVDGKNLRIYIDNIKPITIKHASFDLSKQVMKCIKKKKEEMIIRIRCNDRCPESMQPILTIKTEISQNSRQKREIRNDDDCANKGCCLKKRYFHSQNSGLNYKTAPERFAIDFCEGKCNQALVPATNDRNLLVQAMRNSLQNSNPFQDKWVCCVPINFTSVNIAEQYDNGTQRSIKFKNAKVTECGCVI</sequence>
<gene>
    <name evidence="7" type="ORF">NOO_LOCUS8139</name>
</gene>
<accession>A0A182EJ55</accession>
<dbReference type="STRING" id="42157.A0A182EJ55"/>
<protein>
    <submittedName>
        <fullName evidence="9">TGF_BETA_2 domain-containing protein</fullName>
    </submittedName>
</protein>
<dbReference type="EMBL" id="UYRW01003246">
    <property type="protein sequence ID" value="VDK88469.1"/>
    <property type="molecule type" value="Genomic_DNA"/>
</dbReference>
<evidence type="ECO:0000256" key="4">
    <source>
        <dbReference type="RuleBase" id="RU000354"/>
    </source>
</evidence>
<evidence type="ECO:0000313" key="9">
    <source>
        <dbReference type="WBParaSite" id="nOo.2.0.1.t08139-RA"/>
    </source>
</evidence>
<evidence type="ECO:0000256" key="2">
    <source>
        <dbReference type="ARBA" id="ARBA00006656"/>
    </source>
</evidence>
<dbReference type="InterPro" id="IPR029034">
    <property type="entry name" value="Cystine-knot_cytokine"/>
</dbReference>
<comment type="subcellular location">
    <subcellularLocation>
        <location evidence="1">Secreted</location>
    </subcellularLocation>
</comment>
<dbReference type="WBParaSite" id="nOo.2.0.1.t08139-RA">
    <property type="protein sequence ID" value="nOo.2.0.1.t08139-RA"/>
    <property type="gene ID" value="nOo.2.0.1.g08139"/>
</dbReference>
<evidence type="ECO:0000256" key="1">
    <source>
        <dbReference type="ARBA" id="ARBA00004613"/>
    </source>
</evidence>
<feature type="signal peptide" evidence="5">
    <location>
        <begin position="1"/>
        <end position="16"/>
    </location>
</feature>
<dbReference type="Proteomes" id="UP000271087">
    <property type="component" value="Unassembled WGS sequence"/>
</dbReference>
<dbReference type="GO" id="GO:0005615">
    <property type="term" value="C:extracellular space"/>
    <property type="evidence" value="ECO:0007669"/>
    <property type="project" value="TreeGrafter"/>
</dbReference>
<feature type="chain" id="PRO_5043137530" evidence="5">
    <location>
        <begin position="17"/>
        <end position="299"/>
    </location>
</feature>
<dbReference type="InterPro" id="IPR001839">
    <property type="entry name" value="TGF-b_C"/>
</dbReference>
<name>A0A182EJ55_ONCOC</name>
<dbReference type="GO" id="GO:0005125">
    <property type="term" value="F:cytokine activity"/>
    <property type="evidence" value="ECO:0007669"/>
    <property type="project" value="TreeGrafter"/>
</dbReference>
<organism evidence="9">
    <name type="scientific">Onchocerca ochengi</name>
    <name type="common">Filarial nematode worm</name>
    <dbReference type="NCBI Taxonomy" id="42157"/>
    <lineage>
        <taxon>Eukaryota</taxon>
        <taxon>Metazoa</taxon>
        <taxon>Ecdysozoa</taxon>
        <taxon>Nematoda</taxon>
        <taxon>Chromadorea</taxon>
        <taxon>Rhabditida</taxon>
        <taxon>Spirurina</taxon>
        <taxon>Spiruromorpha</taxon>
        <taxon>Filarioidea</taxon>
        <taxon>Onchocercidae</taxon>
        <taxon>Onchocerca</taxon>
    </lineage>
</organism>
<evidence type="ECO:0000313" key="7">
    <source>
        <dbReference type="EMBL" id="VDK88469.1"/>
    </source>
</evidence>
<evidence type="ECO:0000256" key="3">
    <source>
        <dbReference type="ARBA" id="ARBA00022525"/>
    </source>
</evidence>
<keyword evidence="4" id="KW-0339">Growth factor</keyword>
<reference evidence="7 8" key="2">
    <citation type="submission" date="2018-08" db="EMBL/GenBank/DDBJ databases">
        <authorList>
            <person name="Laetsch R D."/>
            <person name="Stevens L."/>
            <person name="Kumar S."/>
            <person name="Blaxter L. M."/>
        </authorList>
    </citation>
    <scope>NUCLEOTIDE SEQUENCE [LARGE SCALE GENOMIC DNA]</scope>
</reference>
<evidence type="ECO:0000313" key="8">
    <source>
        <dbReference type="Proteomes" id="UP000271087"/>
    </source>
</evidence>
<dbReference type="Gene3D" id="2.10.90.10">
    <property type="entry name" value="Cystine-knot cytokines"/>
    <property type="match status" value="1"/>
</dbReference>
<dbReference type="PANTHER" id="PTHR11848">
    <property type="entry name" value="TGF-BETA FAMILY"/>
    <property type="match status" value="1"/>
</dbReference>
<comment type="similarity">
    <text evidence="2 4">Belongs to the TGF-beta family.</text>
</comment>
<dbReference type="SMART" id="SM00204">
    <property type="entry name" value="TGFB"/>
    <property type="match status" value="1"/>
</dbReference>
<dbReference type="PROSITE" id="PS51362">
    <property type="entry name" value="TGF_BETA_2"/>
    <property type="match status" value="1"/>
</dbReference>
<evidence type="ECO:0000259" key="6">
    <source>
        <dbReference type="PROSITE" id="PS51362"/>
    </source>
</evidence>
<dbReference type="OrthoDB" id="5818635at2759"/>
<keyword evidence="5" id="KW-0732">Signal</keyword>
<dbReference type="Pfam" id="PF00019">
    <property type="entry name" value="TGF_beta"/>
    <property type="match status" value="1"/>
</dbReference>
<reference evidence="9" key="1">
    <citation type="submission" date="2016-06" db="UniProtKB">
        <authorList>
            <consortium name="WormBaseParasite"/>
        </authorList>
    </citation>
    <scope>IDENTIFICATION</scope>
</reference>
<dbReference type="AlphaFoldDB" id="A0A182EJ55"/>
<dbReference type="SUPFAM" id="SSF57501">
    <property type="entry name" value="Cystine-knot cytokines"/>
    <property type="match status" value="1"/>
</dbReference>
<keyword evidence="8" id="KW-1185">Reference proteome</keyword>
<keyword evidence="3" id="KW-0964">Secreted</keyword>
<evidence type="ECO:0000256" key="5">
    <source>
        <dbReference type="SAM" id="SignalP"/>
    </source>
</evidence>